<dbReference type="Pfam" id="PF04078">
    <property type="entry name" value="Rcd1"/>
    <property type="match status" value="1"/>
</dbReference>
<evidence type="ECO:0000313" key="3">
    <source>
        <dbReference type="Proteomes" id="UP000515908"/>
    </source>
</evidence>
<keyword evidence="3" id="KW-1185">Reference proteome</keyword>
<dbReference type="VEuPathDB" id="TriTrypDB:ADEAN_000220400"/>
<dbReference type="InterPro" id="IPR011989">
    <property type="entry name" value="ARM-like"/>
</dbReference>
<dbReference type="GO" id="GO:0030014">
    <property type="term" value="C:CCR4-NOT complex"/>
    <property type="evidence" value="ECO:0007669"/>
    <property type="project" value="InterPro"/>
</dbReference>
<evidence type="ECO:0000256" key="1">
    <source>
        <dbReference type="SAM" id="MobiDB-lite"/>
    </source>
</evidence>
<organism evidence="2 3">
    <name type="scientific">Angomonas deanei</name>
    <dbReference type="NCBI Taxonomy" id="59799"/>
    <lineage>
        <taxon>Eukaryota</taxon>
        <taxon>Discoba</taxon>
        <taxon>Euglenozoa</taxon>
        <taxon>Kinetoplastea</taxon>
        <taxon>Metakinetoplastina</taxon>
        <taxon>Trypanosomatida</taxon>
        <taxon>Trypanosomatidae</taxon>
        <taxon>Strigomonadinae</taxon>
        <taxon>Angomonas</taxon>
    </lineage>
</organism>
<dbReference type="OrthoDB" id="1183224at2759"/>
<proteinExistence type="predicted"/>
<dbReference type="EMBL" id="LR877148">
    <property type="protein sequence ID" value="CAD2214753.1"/>
    <property type="molecule type" value="Genomic_DNA"/>
</dbReference>
<dbReference type="Proteomes" id="UP000515908">
    <property type="component" value="Chromosome 04"/>
</dbReference>
<protein>
    <submittedName>
        <fullName evidence="2">Cell differentiation family, Rcd1-like, putative</fullName>
    </submittedName>
</protein>
<dbReference type="InterPro" id="IPR007216">
    <property type="entry name" value="CNOT9"/>
</dbReference>
<gene>
    <name evidence="2" type="ORF">ADEAN_000220400</name>
</gene>
<dbReference type="PANTHER" id="PTHR12262">
    <property type="entry name" value="CCR4-NOT TRANSCRIPTION COMPLEX SUBUNIT 9"/>
    <property type="match status" value="1"/>
</dbReference>
<sequence>MMYQNIGPNMHPGQDWSGYPQQQPPPPQQPHPRPGVQQTPPEIVEMFQLLNNMYDPLLRDKAVTELTKNREKYTIGTGDNAENLLGPAVWYGAGIMSIIMQDIVSVYPLLTTENRHAHSKINKAVNSINLLLPVATNKYCRKEFLDSHCCLFLYPFLQINGNTDRVSIFYLRMASLSMICQLLKEEADEHVVHILLTTEMFPLCLRIMEQPTTQSSSSGKSTSETEDSCKIMATYIIEKLLGTEKGLMYACDTPKRFTTICTSLHTIISEKRGDTYVCSHKLFRLAVKCYNSLSTNKDVRLYLADVLPVELKNGTFVSYLEKDASTRKTHLQLLVNIGDDGAKKLSEKQS</sequence>
<dbReference type="GO" id="GO:0006402">
    <property type="term" value="P:mRNA catabolic process"/>
    <property type="evidence" value="ECO:0007669"/>
    <property type="project" value="InterPro"/>
</dbReference>
<dbReference type="Gene3D" id="1.25.10.10">
    <property type="entry name" value="Leucine-rich Repeat Variant"/>
    <property type="match status" value="1"/>
</dbReference>
<feature type="region of interest" description="Disordered" evidence="1">
    <location>
        <begin position="1"/>
        <end position="39"/>
    </location>
</feature>
<name>S9VQ48_9TRYP</name>
<dbReference type="AlphaFoldDB" id="S9VQ48"/>
<feature type="compositionally biased region" description="Pro residues" evidence="1">
    <location>
        <begin position="22"/>
        <end position="33"/>
    </location>
</feature>
<accession>S9VQ48</accession>
<evidence type="ECO:0000313" key="2">
    <source>
        <dbReference type="EMBL" id="CAD2214753.1"/>
    </source>
</evidence>
<reference evidence="2 3" key="1">
    <citation type="submission" date="2020-08" db="EMBL/GenBank/DDBJ databases">
        <authorList>
            <person name="Newling K."/>
            <person name="Davey J."/>
            <person name="Forrester S."/>
        </authorList>
    </citation>
    <scope>NUCLEOTIDE SEQUENCE [LARGE SCALE GENOMIC DNA]</scope>
    <source>
        <strain evidence="3">Crithidia deanei Carvalho (ATCC PRA-265)</strain>
    </source>
</reference>